<proteinExistence type="predicted"/>
<gene>
    <name evidence="1" type="ORF">SI7747_09012735</name>
    <name evidence="2" type="ORF">SI8410_09013804</name>
</gene>
<dbReference type="EMBL" id="LR746272">
    <property type="protein sequence ID" value="CAA7403126.1"/>
    <property type="molecule type" value="Genomic_DNA"/>
</dbReference>
<sequence length="33" mass="3760">MDDFDIILGATLTLNNITMRNKYSIPNANDLFD</sequence>
<name>A0A7I8L0M1_SPIIN</name>
<dbReference type="Proteomes" id="UP000663760">
    <property type="component" value="Chromosome 9"/>
</dbReference>
<evidence type="ECO:0000313" key="1">
    <source>
        <dbReference type="EMBL" id="CAA2627056.1"/>
    </source>
</evidence>
<protein>
    <submittedName>
        <fullName evidence="2">Uncharacterized protein</fullName>
    </submittedName>
</protein>
<dbReference type="AlphaFoldDB" id="A0A7I8L0M1"/>
<dbReference type="EMBL" id="LR743596">
    <property type="protein sequence ID" value="CAA2627056.1"/>
    <property type="molecule type" value="Genomic_DNA"/>
</dbReference>
<organism evidence="2 3">
    <name type="scientific">Spirodela intermedia</name>
    <name type="common">Intermediate duckweed</name>
    <dbReference type="NCBI Taxonomy" id="51605"/>
    <lineage>
        <taxon>Eukaryota</taxon>
        <taxon>Viridiplantae</taxon>
        <taxon>Streptophyta</taxon>
        <taxon>Embryophyta</taxon>
        <taxon>Tracheophyta</taxon>
        <taxon>Spermatophyta</taxon>
        <taxon>Magnoliopsida</taxon>
        <taxon>Liliopsida</taxon>
        <taxon>Araceae</taxon>
        <taxon>Lemnoideae</taxon>
        <taxon>Spirodela</taxon>
    </lineage>
</organism>
<reference evidence="2" key="1">
    <citation type="submission" date="2020-02" db="EMBL/GenBank/DDBJ databases">
        <authorList>
            <person name="Scholz U."/>
            <person name="Mascher M."/>
            <person name="Fiebig A."/>
        </authorList>
    </citation>
    <scope>NUCLEOTIDE SEQUENCE</scope>
</reference>
<accession>A0A7I8L0M1</accession>
<evidence type="ECO:0000313" key="3">
    <source>
        <dbReference type="Proteomes" id="UP000663760"/>
    </source>
</evidence>
<keyword evidence="3" id="KW-1185">Reference proteome</keyword>
<evidence type="ECO:0000313" key="2">
    <source>
        <dbReference type="EMBL" id="CAA7403126.1"/>
    </source>
</evidence>